<dbReference type="PROSITE" id="PS51257">
    <property type="entry name" value="PROKAR_LIPOPROTEIN"/>
    <property type="match status" value="1"/>
</dbReference>
<keyword evidence="4" id="KW-0645">Protease</keyword>
<keyword evidence="4" id="KW-0121">Carboxypeptidase</keyword>
<dbReference type="EMBL" id="JARGEQ010000082">
    <property type="protein sequence ID" value="MDF1586425.1"/>
    <property type="molecule type" value="Genomic_DNA"/>
</dbReference>
<dbReference type="EC" id="3.4.16.4" evidence="4"/>
<dbReference type="GO" id="GO:0006508">
    <property type="term" value="P:proteolysis"/>
    <property type="evidence" value="ECO:0007669"/>
    <property type="project" value="InterPro"/>
</dbReference>
<keyword evidence="3" id="KW-0732">Signal</keyword>
<dbReference type="RefSeq" id="WP_327788837.1">
    <property type="nucleotide sequence ID" value="NZ_JARGEQ010000082.1"/>
</dbReference>
<feature type="signal peptide" evidence="3">
    <location>
        <begin position="1"/>
        <end position="18"/>
    </location>
</feature>
<sequence length="489" mass="50639">MKKLAPLAAILVLLAGCGGEPPLPVTALAVTPAPLVEAAPPAPVALPAVPVPSLPRAGVQTFQGFPAEQVAYLVLDAATGEVLEEHNADAGLIPASTVKIVTAAGALAALGPAYRFTTDLLATGSTAGGTLSGDLVLRGGGDPLLEERHLLALAARLREAGVRRVTGRFIVDDSALPLVPQLALEQPADEPYNAGVSALSVSFNRLELRREGHGGPVYAVPPPGGGDLPPVRPNGTRSAVPVSDPALHAAGLFRRLAGGLGIALPPARRGIAPARTQLLARHESPPVAEIVSGMLRYSNNQVATLLGLSAARHLAGRPVPSADAASLLLADLRRRLPGLPWHEAVLVDQSGLAEADRLSPRLLAGLLAASRPGGALPPLLPLMAGSGLDGTLSRRLDRPEEALRVWGKTGTLAYATALAGYLLPEDGRPRAFALLIADPARRALYLQQEDMRAADRVAAPWREKARTLADALVARWLRPGTGLVAALSR</sequence>
<dbReference type="Gene3D" id="3.40.710.10">
    <property type="entry name" value="DD-peptidase/beta-lactamase superfamily"/>
    <property type="match status" value="2"/>
</dbReference>
<evidence type="ECO:0000313" key="4">
    <source>
        <dbReference type="EMBL" id="MDF1586425.1"/>
    </source>
</evidence>
<dbReference type="GO" id="GO:0000270">
    <property type="term" value="P:peptidoglycan metabolic process"/>
    <property type="evidence" value="ECO:0007669"/>
    <property type="project" value="TreeGrafter"/>
</dbReference>
<dbReference type="PRINTS" id="PR00922">
    <property type="entry name" value="DADACBPTASE3"/>
</dbReference>
<dbReference type="AlphaFoldDB" id="A0AAP3XR58"/>
<reference evidence="4 5" key="1">
    <citation type="submission" date="2023-03" db="EMBL/GenBank/DDBJ databases">
        <title>YIM 152171 draft genome.</title>
        <authorList>
            <person name="Yang Z."/>
        </authorList>
    </citation>
    <scope>NUCLEOTIDE SEQUENCE [LARGE SCALE GENOMIC DNA]</scope>
    <source>
        <strain evidence="4 5">YIM 152171</strain>
    </source>
</reference>
<feature type="chain" id="PRO_5043033668" evidence="3">
    <location>
        <begin position="19"/>
        <end position="489"/>
    </location>
</feature>
<dbReference type="InterPro" id="IPR012338">
    <property type="entry name" value="Beta-lactam/transpept-like"/>
</dbReference>
<protein>
    <submittedName>
        <fullName evidence="4">D-alanyl-D-alanine carboxypeptidase</fullName>
        <ecNumber evidence="4">3.4.16.4</ecNumber>
    </submittedName>
</protein>
<dbReference type="SUPFAM" id="SSF56601">
    <property type="entry name" value="beta-lactamase/transpeptidase-like"/>
    <property type="match status" value="1"/>
</dbReference>
<dbReference type="Gene3D" id="3.50.80.20">
    <property type="entry name" value="D-Ala-D-Ala carboxypeptidase C, peptidase S13"/>
    <property type="match status" value="1"/>
</dbReference>
<dbReference type="Proteomes" id="UP001301140">
    <property type="component" value="Unassembled WGS sequence"/>
</dbReference>
<accession>A0AAP3XR58</accession>
<evidence type="ECO:0000256" key="1">
    <source>
        <dbReference type="ARBA" id="ARBA00006096"/>
    </source>
</evidence>
<evidence type="ECO:0000313" key="5">
    <source>
        <dbReference type="Proteomes" id="UP001301140"/>
    </source>
</evidence>
<evidence type="ECO:0000256" key="3">
    <source>
        <dbReference type="SAM" id="SignalP"/>
    </source>
</evidence>
<keyword evidence="5" id="KW-1185">Reference proteome</keyword>
<organism evidence="4 5">
    <name type="scientific">Marinimicrococcus flavescens</name>
    <dbReference type="NCBI Taxonomy" id="3031815"/>
    <lineage>
        <taxon>Bacteria</taxon>
        <taxon>Pseudomonadati</taxon>
        <taxon>Pseudomonadota</taxon>
        <taxon>Alphaproteobacteria</taxon>
        <taxon>Geminicoccales</taxon>
        <taxon>Geminicoccaceae</taxon>
        <taxon>Marinimicrococcus</taxon>
    </lineage>
</organism>
<gene>
    <name evidence="4" type="ORF">PZ740_08510</name>
</gene>
<dbReference type="InterPro" id="IPR000667">
    <property type="entry name" value="Peptidase_S13"/>
</dbReference>
<dbReference type="Pfam" id="PF02113">
    <property type="entry name" value="Peptidase_S13"/>
    <property type="match status" value="2"/>
</dbReference>
<evidence type="ECO:0000256" key="2">
    <source>
        <dbReference type="ARBA" id="ARBA00022801"/>
    </source>
</evidence>
<comment type="caution">
    <text evidence="4">The sequence shown here is derived from an EMBL/GenBank/DDBJ whole genome shotgun (WGS) entry which is preliminary data.</text>
</comment>
<keyword evidence="2 4" id="KW-0378">Hydrolase</keyword>
<name>A0AAP3XR58_9PROT</name>
<dbReference type="PANTHER" id="PTHR30023">
    <property type="entry name" value="D-ALANYL-D-ALANINE CARBOXYPEPTIDASE"/>
    <property type="match status" value="1"/>
</dbReference>
<comment type="similarity">
    <text evidence="1">Belongs to the peptidase S13 family.</text>
</comment>
<dbReference type="PANTHER" id="PTHR30023:SF0">
    <property type="entry name" value="PENICILLIN-SENSITIVE CARBOXYPEPTIDASE A"/>
    <property type="match status" value="1"/>
</dbReference>
<proteinExistence type="inferred from homology"/>
<dbReference type="GO" id="GO:0009002">
    <property type="term" value="F:serine-type D-Ala-D-Ala carboxypeptidase activity"/>
    <property type="evidence" value="ECO:0007669"/>
    <property type="project" value="UniProtKB-EC"/>
</dbReference>